<feature type="non-terminal residue" evidence="2">
    <location>
        <position position="159"/>
    </location>
</feature>
<feature type="transmembrane region" description="Helical" evidence="1">
    <location>
        <begin position="75"/>
        <end position="96"/>
    </location>
</feature>
<reference evidence="2 3" key="1">
    <citation type="submission" date="2024-03" db="EMBL/GenBank/DDBJ databases">
        <title>Human intestinal bacterial collection.</title>
        <authorList>
            <person name="Pauvert C."/>
            <person name="Hitch T.C.A."/>
            <person name="Clavel T."/>
        </authorList>
    </citation>
    <scope>NUCLEOTIDE SEQUENCE [LARGE SCALE GENOMIC DNA]</scope>
    <source>
        <strain evidence="2 3">CLA-AA-H190</strain>
    </source>
</reference>
<keyword evidence="3" id="KW-1185">Reference proteome</keyword>
<evidence type="ECO:0000256" key="1">
    <source>
        <dbReference type="SAM" id="Phobius"/>
    </source>
</evidence>
<dbReference type="EMBL" id="JBBMEK010000460">
    <property type="protein sequence ID" value="MEQ2366992.1"/>
    <property type="molecule type" value="Genomic_DNA"/>
</dbReference>
<proteinExistence type="predicted"/>
<keyword evidence="1" id="KW-0472">Membrane</keyword>
<keyword evidence="1" id="KW-0812">Transmembrane</keyword>
<protein>
    <submittedName>
        <fullName evidence="2">Uncharacterized protein</fullName>
    </submittedName>
</protein>
<sequence>MTAKPKVSITHRYGSTTVFTAFSVFIIPHFPCFSTFFSKKVGQPLHSKFPQSLDSTGFFIFVKIGSEVHRLFDCFFLFSAPFHAVFVLEALILLSWRFTDFFYRFFNNLCFNQRKSSSPLTKTEASFEYLNHTYDPAFAVHPCPSPIFCHQEDKSELRG</sequence>
<gene>
    <name evidence="2" type="ORF">WMO25_18200</name>
</gene>
<dbReference type="RefSeq" id="WP_349086651.1">
    <property type="nucleotide sequence ID" value="NZ_JBBMEK010000460.1"/>
</dbReference>
<keyword evidence="1" id="KW-1133">Transmembrane helix</keyword>
<organism evidence="2 3">
    <name type="scientific">Coprococcus intestinihominis</name>
    <dbReference type="NCBI Taxonomy" id="3133154"/>
    <lineage>
        <taxon>Bacteria</taxon>
        <taxon>Bacillati</taxon>
        <taxon>Bacillota</taxon>
        <taxon>Clostridia</taxon>
        <taxon>Lachnospirales</taxon>
        <taxon>Lachnospiraceae</taxon>
        <taxon>Coprococcus</taxon>
    </lineage>
</organism>
<dbReference type="Proteomes" id="UP001469749">
    <property type="component" value="Unassembled WGS sequence"/>
</dbReference>
<comment type="caution">
    <text evidence="2">The sequence shown here is derived from an EMBL/GenBank/DDBJ whole genome shotgun (WGS) entry which is preliminary data.</text>
</comment>
<name>A0ABV1BAH0_9FIRM</name>
<evidence type="ECO:0000313" key="2">
    <source>
        <dbReference type="EMBL" id="MEQ2366992.1"/>
    </source>
</evidence>
<evidence type="ECO:0000313" key="3">
    <source>
        <dbReference type="Proteomes" id="UP001469749"/>
    </source>
</evidence>
<accession>A0ABV1BAH0</accession>
<feature type="transmembrane region" description="Helical" evidence="1">
    <location>
        <begin position="12"/>
        <end position="30"/>
    </location>
</feature>